<feature type="region of interest" description="Disordered" evidence="1">
    <location>
        <begin position="1"/>
        <end position="23"/>
    </location>
</feature>
<dbReference type="SUPFAM" id="SSF51735">
    <property type="entry name" value="NAD(P)-binding Rossmann-fold domains"/>
    <property type="match status" value="1"/>
</dbReference>
<feature type="domain" description="Enoyl reductase (ER)" evidence="2">
    <location>
        <begin position="43"/>
        <end position="362"/>
    </location>
</feature>
<dbReference type="PANTHER" id="PTHR11695">
    <property type="entry name" value="ALCOHOL DEHYDROGENASE RELATED"/>
    <property type="match status" value="1"/>
</dbReference>
<dbReference type="Gene3D" id="3.90.180.10">
    <property type="entry name" value="Medium-chain alcohol dehydrogenases, catalytic domain"/>
    <property type="match status" value="1"/>
</dbReference>
<dbReference type="EMBL" id="JAQQWI010000002">
    <property type="protein sequence ID" value="KAK8037238.1"/>
    <property type="molecule type" value="Genomic_DNA"/>
</dbReference>
<dbReference type="PANTHER" id="PTHR11695:SF294">
    <property type="entry name" value="RETICULON-4-INTERACTING PROTEIN 1, MITOCHONDRIAL"/>
    <property type="match status" value="1"/>
</dbReference>
<evidence type="ECO:0000259" key="2">
    <source>
        <dbReference type="SMART" id="SM00829"/>
    </source>
</evidence>
<dbReference type="InterPro" id="IPR036291">
    <property type="entry name" value="NAD(P)-bd_dom_sf"/>
</dbReference>
<evidence type="ECO:0000313" key="4">
    <source>
        <dbReference type="Proteomes" id="UP001396898"/>
    </source>
</evidence>
<dbReference type="Pfam" id="PF13602">
    <property type="entry name" value="ADH_zinc_N_2"/>
    <property type="match status" value="1"/>
</dbReference>
<organism evidence="3 4">
    <name type="scientific">Apiospora marii</name>
    <dbReference type="NCBI Taxonomy" id="335849"/>
    <lineage>
        <taxon>Eukaryota</taxon>
        <taxon>Fungi</taxon>
        <taxon>Dikarya</taxon>
        <taxon>Ascomycota</taxon>
        <taxon>Pezizomycotina</taxon>
        <taxon>Sordariomycetes</taxon>
        <taxon>Xylariomycetidae</taxon>
        <taxon>Amphisphaeriales</taxon>
        <taxon>Apiosporaceae</taxon>
        <taxon>Apiospora</taxon>
    </lineage>
</organism>
<comment type="caution">
    <text evidence="3">The sequence shown here is derived from an EMBL/GenBank/DDBJ whole genome shotgun (WGS) entry which is preliminary data.</text>
</comment>
<keyword evidence="4" id="KW-1185">Reference proteome</keyword>
<dbReference type="InterPro" id="IPR011032">
    <property type="entry name" value="GroES-like_sf"/>
</dbReference>
<proteinExistence type="predicted"/>
<evidence type="ECO:0000256" key="1">
    <source>
        <dbReference type="SAM" id="MobiDB-lite"/>
    </source>
</evidence>
<dbReference type="SMART" id="SM00829">
    <property type="entry name" value="PKS_ER"/>
    <property type="match status" value="1"/>
</dbReference>
<evidence type="ECO:0000313" key="3">
    <source>
        <dbReference type="EMBL" id="KAK8037238.1"/>
    </source>
</evidence>
<dbReference type="CDD" id="cd08267">
    <property type="entry name" value="MDR1"/>
    <property type="match status" value="1"/>
</dbReference>
<feature type="compositionally biased region" description="Low complexity" evidence="1">
    <location>
        <begin position="7"/>
        <end position="18"/>
    </location>
</feature>
<sequence length="366" mass="37459">MADTKDTAAPTGGSSGAAQHPKTMRAWTYSAASPSLESCLHLSADAPHPKPQGIPAGSKKDEVLVRVTAATINPIDYKLPEGLGGLGTRAMFGHPAIPGLDYAGVVVASSASNSTGGLAEGTRVFGRLEPCRFGTLGEFVIATRAGCAALPANVDPVDAACVGTAGLTAYQSLAPYVVPGDSVFINGGSGGTGTWGIQMAKALGCKQVVVSCSAGNAELCRSLGADEVIDYATQNVTEVLKAKGPVFKVVVDNVGSSPADLYKAAGTFLVPGGQFVQVGASASLGAAKTLVERMLLPGFLGGGKSKFSLMMAKNDHDALAQIGTWMQEGKVKAVVDEVFSYEDAPKAFQRLKTGRSKGKVVIKHTS</sequence>
<dbReference type="InterPro" id="IPR020843">
    <property type="entry name" value="ER"/>
</dbReference>
<accession>A0ABR1SSE5</accession>
<name>A0ABR1SSE5_9PEZI</name>
<reference evidence="3 4" key="1">
    <citation type="submission" date="2023-01" db="EMBL/GenBank/DDBJ databases">
        <title>Analysis of 21 Apiospora genomes using comparative genomics revels a genus with tremendous synthesis potential of carbohydrate active enzymes and secondary metabolites.</title>
        <authorList>
            <person name="Sorensen T."/>
        </authorList>
    </citation>
    <scope>NUCLEOTIDE SEQUENCE [LARGE SCALE GENOMIC DNA]</scope>
    <source>
        <strain evidence="3 4">CBS 20057</strain>
    </source>
</reference>
<dbReference type="SUPFAM" id="SSF50129">
    <property type="entry name" value="GroES-like"/>
    <property type="match status" value="1"/>
</dbReference>
<dbReference type="Pfam" id="PF08240">
    <property type="entry name" value="ADH_N"/>
    <property type="match status" value="1"/>
</dbReference>
<gene>
    <name evidence="3" type="ORF">PG991_000584</name>
</gene>
<dbReference type="InterPro" id="IPR013154">
    <property type="entry name" value="ADH-like_N"/>
</dbReference>
<dbReference type="InterPro" id="IPR050700">
    <property type="entry name" value="YIM1/Zinc_Alcohol_DH_Fams"/>
</dbReference>
<protein>
    <submittedName>
        <fullName evidence="3">Zinc-type alcohol dehydrogenase-like protein</fullName>
    </submittedName>
</protein>
<dbReference type="Gene3D" id="3.40.50.720">
    <property type="entry name" value="NAD(P)-binding Rossmann-like Domain"/>
    <property type="match status" value="1"/>
</dbReference>
<dbReference type="Proteomes" id="UP001396898">
    <property type="component" value="Unassembled WGS sequence"/>
</dbReference>